<protein>
    <recommendedName>
        <fullName evidence="10">Sigma E regulatory protein, MucB/RseB</fullName>
    </recommendedName>
</protein>
<dbReference type="PIRSF" id="PIRSF005427">
    <property type="entry name" value="RseB"/>
    <property type="match status" value="1"/>
</dbReference>
<keyword evidence="4" id="KW-0574">Periplasm</keyword>
<evidence type="ECO:0000256" key="5">
    <source>
        <dbReference type="SAM" id="SignalP"/>
    </source>
</evidence>
<dbReference type="InParanoid" id="A0A423Q2L5"/>
<dbReference type="InterPro" id="IPR033434">
    <property type="entry name" value="MucB/RseB_N"/>
</dbReference>
<feature type="signal peptide" evidence="5">
    <location>
        <begin position="1"/>
        <end position="23"/>
    </location>
</feature>
<dbReference type="Proteomes" id="UP000285310">
    <property type="component" value="Unassembled WGS sequence"/>
</dbReference>
<comment type="caution">
    <text evidence="8">The sequence shown here is derived from an EMBL/GenBank/DDBJ whole genome shotgun (WGS) entry which is preliminary data.</text>
</comment>
<dbReference type="EMBL" id="AYKG01000001">
    <property type="protein sequence ID" value="ROO32911.1"/>
    <property type="molecule type" value="Genomic_DNA"/>
</dbReference>
<evidence type="ECO:0000259" key="7">
    <source>
        <dbReference type="Pfam" id="PF17188"/>
    </source>
</evidence>
<evidence type="ECO:0000256" key="4">
    <source>
        <dbReference type="ARBA" id="ARBA00022764"/>
    </source>
</evidence>
<dbReference type="PANTHER" id="PTHR38782:SF1">
    <property type="entry name" value="SIGMA-E FACTOR REGULATORY PROTEIN RSEB"/>
    <property type="match status" value="1"/>
</dbReference>
<keyword evidence="9" id="KW-1185">Reference proteome</keyword>
<dbReference type="FunCoup" id="A0A423Q2L5">
    <property type="interactions" value="36"/>
</dbReference>
<evidence type="ECO:0000256" key="1">
    <source>
        <dbReference type="ARBA" id="ARBA00004418"/>
    </source>
</evidence>
<dbReference type="Pfam" id="PF17188">
    <property type="entry name" value="MucB_RseB_C"/>
    <property type="match status" value="1"/>
</dbReference>
<proteinExistence type="inferred from homology"/>
<evidence type="ECO:0000313" key="8">
    <source>
        <dbReference type="EMBL" id="ROO32911.1"/>
    </source>
</evidence>
<evidence type="ECO:0000256" key="2">
    <source>
        <dbReference type="ARBA" id="ARBA00008150"/>
    </source>
</evidence>
<dbReference type="InterPro" id="IPR033436">
    <property type="entry name" value="MucB/RseB_C"/>
</dbReference>
<dbReference type="OrthoDB" id="7067274at2"/>
<dbReference type="InterPro" id="IPR038484">
    <property type="entry name" value="MucB/RseB_C_sf"/>
</dbReference>
<dbReference type="GO" id="GO:0030288">
    <property type="term" value="C:outer membrane-bounded periplasmic space"/>
    <property type="evidence" value="ECO:0007669"/>
    <property type="project" value="TreeGrafter"/>
</dbReference>
<dbReference type="PANTHER" id="PTHR38782">
    <property type="match status" value="1"/>
</dbReference>
<accession>A0A423Q2L5</accession>
<dbReference type="AlphaFoldDB" id="A0A423Q2L5"/>
<dbReference type="Gene3D" id="3.30.200.100">
    <property type="entry name" value="MucB/RseB, C-terminal domain"/>
    <property type="match status" value="1"/>
</dbReference>
<feature type="domain" description="MucB/RseB N-terminal" evidence="6">
    <location>
        <begin position="38"/>
        <end position="208"/>
    </location>
</feature>
<evidence type="ECO:0008006" key="10">
    <source>
        <dbReference type="Google" id="ProtNLM"/>
    </source>
</evidence>
<organism evidence="8 9">
    <name type="scientific">Salinisphaera japonica YTM-1</name>
    <dbReference type="NCBI Taxonomy" id="1209778"/>
    <lineage>
        <taxon>Bacteria</taxon>
        <taxon>Pseudomonadati</taxon>
        <taxon>Pseudomonadota</taxon>
        <taxon>Gammaproteobacteria</taxon>
        <taxon>Salinisphaerales</taxon>
        <taxon>Salinisphaeraceae</taxon>
        <taxon>Salinisphaera</taxon>
    </lineage>
</organism>
<dbReference type="InterPro" id="IPR005588">
    <property type="entry name" value="MucB_RseB"/>
</dbReference>
<dbReference type="Gene3D" id="2.50.20.10">
    <property type="entry name" value="Lipoprotein localisation LolA/LolB/LppX"/>
    <property type="match status" value="1"/>
</dbReference>
<gene>
    <name evidence="8" type="ORF">SAJA_00575</name>
</gene>
<dbReference type="Pfam" id="PF03888">
    <property type="entry name" value="MucB_RseB"/>
    <property type="match status" value="1"/>
</dbReference>
<keyword evidence="3 5" id="KW-0732">Signal</keyword>
<comment type="similarity">
    <text evidence="2">Belongs to the RseB family.</text>
</comment>
<comment type="subcellular location">
    <subcellularLocation>
        <location evidence="1">Periplasm</location>
    </subcellularLocation>
</comment>
<reference evidence="8 9" key="1">
    <citation type="submission" date="2013-10" db="EMBL/GenBank/DDBJ databases">
        <title>Salinisphaera japonica YTM-1 Genome Sequencing.</title>
        <authorList>
            <person name="Lai Q."/>
            <person name="Li C."/>
            <person name="Shao Z."/>
        </authorList>
    </citation>
    <scope>NUCLEOTIDE SEQUENCE [LARGE SCALE GENOMIC DNA]</scope>
    <source>
        <strain evidence="8 9">YTM-1</strain>
    </source>
</reference>
<dbReference type="GO" id="GO:0032885">
    <property type="term" value="P:regulation of polysaccharide biosynthetic process"/>
    <property type="evidence" value="ECO:0007669"/>
    <property type="project" value="TreeGrafter"/>
</dbReference>
<feature type="domain" description="MucB/RseB C-terminal" evidence="7">
    <location>
        <begin position="235"/>
        <end position="328"/>
    </location>
</feature>
<evidence type="ECO:0000259" key="6">
    <source>
        <dbReference type="Pfam" id="PF03888"/>
    </source>
</evidence>
<feature type="chain" id="PRO_5019092616" description="Sigma E regulatory protein, MucB/RseB" evidence="5">
    <location>
        <begin position="24"/>
        <end position="347"/>
    </location>
</feature>
<dbReference type="GO" id="GO:0045152">
    <property type="term" value="F:antisigma factor binding"/>
    <property type="evidence" value="ECO:0007669"/>
    <property type="project" value="TreeGrafter"/>
</dbReference>
<evidence type="ECO:0000313" key="9">
    <source>
        <dbReference type="Proteomes" id="UP000285310"/>
    </source>
</evidence>
<name>A0A423Q2L5_9GAMM</name>
<dbReference type="RefSeq" id="WP_123656705.1">
    <property type="nucleotide sequence ID" value="NZ_AYKG01000001.1"/>
</dbReference>
<evidence type="ECO:0000256" key="3">
    <source>
        <dbReference type="ARBA" id="ARBA00022729"/>
    </source>
</evidence>
<dbReference type="CDD" id="cd16327">
    <property type="entry name" value="RseB"/>
    <property type="match status" value="1"/>
</dbReference>
<sequence length="347" mass="37679">MTRTLVAFAVSLCAVAVAPPLWAAPDTDGPSTTASSIRLLSDAAAAVRKVTYRGTIVYLRSGDVDTVRVVHRLHDGTEQERLVSQSGEAREVIRKGDEVTSILPERQLVLISEHAPKTLLGSVAHFSPEQLKTYYNVAVEGTTRFAGRTCRIVSIKPTDDYRYGYRMWVDKQTDLPLKLSLRYDGDRLEQLMFTDVAFPKSVPDDAFVSSYDVRGFKVVRHQSVHLADDSAGDEDDDDWHIRNLPPGFRLAENGVRQVTPDASVRQMLFTDGVATVSAFIAPAGLRAPLNGATRMGAVNAYGNIVGNSQITVVGEVPAATAKRIAENLVRAKNAISSAKREAAAPGS</sequence>